<proteinExistence type="predicted"/>
<organism evidence="2 3">
    <name type="scientific">Aspergillus lucknowensis</name>
    <dbReference type="NCBI Taxonomy" id="176173"/>
    <lineage>
        <taxon>Eukaryota</taxon>
        <taxon>Fungi</taxon>
        <taxon>Dikarya</taxon>
        <taxon>Ascomycota</taxon>
        <taxon>Pezizomycotina</taxon>
        <taxon>Eurotiomycetes</taxon>
        <taxon>Eurotiomycetidae</taxon>
        <taxon>Eurotiales</taxon>
        <taxon>Aspergillaceae</taxon>
        <taxon>Aspergillus</taxon>
        <taxon>Aspergillus subgen. Nidulantes</taxon>
    </lineage>
</organism>
<protein>
    <recommendedName>
        <fullName evidence="1">2EXR domain-containing protein</fullName>
    </recommendedName>
</protein>
<dbReference type="PANTHER" id="PTHR35910">
    <property type="entry name" value="2EXR DOMAIN-CONTAINING PROTEIN"/>
    <property type="match status" value="1"/>
</dbReference>
<evidence type="ECO:0000313" key="3">
    <source>
        <dbReference type="Proteomes" id="UP001610432"/>
    </source>
</evidence>
<sequence length="295" mass="33987">MSTPSTTFHLFPRLPIEIRLMIWRECLPNRVMEVDQQLDELLWDEDDSPPCTVNWKISTTNIAPPLITLVCRESRAVAFESGSRQPLPDPGIAEMEDILDFGPYMLPRPWLDKKRDAVHVNWEPWADIERETYDWGDPIRCIMWYAARTRRQQASIMIAVLQVFQNLGDNPTNPHHFRWTRSELADLMRTWPCWRVVVLPPVIIHTDVETAAGFFGLLSDARVQLVAADDEAGIDRFLALGGRQNVTLTPEFRREQLAVGKKELCDAVKAVFGSEERAPVMQPFVMFRLCTRLCK</sequence>
<dbReference type="Pfam" id="PF20150">
    <property type="entry name" value="2EXR"/>
    <property type="match status" value="1"/>
</dbReference>
<dbReference type="EMBL" id="JBFXLQ010000001">
    <property type="protein sequence ID" value="KAL2872400.1"/>
    <property type="molecule type" value="Genomic_DNA"/>
</dbReference>
<comment type="caution">
    <text evidence="2">The sequence shown here is derived from an EMBL/GenBank/DDBJ whole genome shotgun (WGS) entry which is preliminary data.</text>
</comment>
<dbReference type="RefSeq" id="XP_070891379.1">
    <property type="nucleotide sequence ID" value="XM_071034137.1"/>
</dbReference>
<dbReference type="InterPro" id="IPR045518">
    <property type="entry name" value="2EXR"/>
</dbReference>
<dbReference type="Proteomes" id="UP001610432">
    <property type="component" value="Unassembled WGS sequence"/>
</dbReference>
<keyword evidence="3" id="KW-1185">Reference proteome</keyword>
<dbReference type="GeneID" id="98149209"/>
<dbReference type="PANTHER" id="PTHR35910:SF1">
    <property type="entry name" value="2EXR DOMAIN-CONTAINING PROTEIN"/>
    <property type="match status" value="1"/>
</dbReference>
<name>A0ABR4M709_9EURO</name>
<evidence type="ECO:0000259" key="1">
    <source>
        <dbReference type="Pfam" id="PF20150"/>
    </source>
</evidence>
<accession>A0ABR4M709</accession>
<feature type="domain" description="2EXR" evidence="1">
    <location>
        <begin position="8"/>
        <end position="84"/>
    </location>
</feature>
<reference evidence="2 3" key="1">
    <citation type="submission" date="2024-07" db="EMBL/GenBank/DDBJ databases">
        <title>Section-level genome sequencing and comparative genomics of Aspergillus sections Usti and Cavernicolus.</title>
        <authorList>
            <consortium name="Lawrence Berkeley National Laboratory"/>
            <person name="Nybo J.L."/>
            <person name="Vesth T.C."/>
            <person name="Theobald S."/>
            <person name="Frisvad J.C."/>
            <person name="Larsen T.O."/>
            <person name="Kjaerboelling I."/>
            <person name="Rothschild-Mancinelli K."/>
            <person name="Lyhne E.K."/>
            <person name="Kogle M.E."/>
            <person name="Barry K."/>
            <person name="Clum A."/>
            <person name="Na H."/>
            <person name="Ledsgaard L."/>
            <person name="Lin J."/>
            <person name="Lipzen A."/>
            <person name="Kuo A."/>
            <person name="Riley R."/>
            <person name="Mondo S."/>
            <person name="Labutti K."/>
            <person name="Haridas S."/>
            <person name="Pangalinan J."/>
            <person name="Salamov A.A."/>
            <person name="Simmons B.A."/>
            <person name="Magnuson J.K."/>
            <person name="Chen J."/>
            <person name="Drula E."/>
            <person name="Henrissat B."/>
            <person name="Wiebenga A."/>
            <person name="Lubbers R.J."/>
            <person name="Gomes A.C."/>
            <person name="Macurrencykelacurrency M.R."/>
            <person name="Stajich J."/>
            <person name="Grigoriev I.V."/>
            <person name="Mortensen U.H."/>
            <person name="De Vries R.P."/>
            <person name="Baker S.E."/>
            <person name="Andersen M.R."/>
        </authorList>
    </citation>
    <scope>NUCLEOTIDE SEQUENCE [LARGE SCALE GENOMIC DNA]</scope>
    <source>
        <strain evidence="2 3">CBS 449.75</strain>
    </source>
</reference>
<evidence type="ECO:0000313" key="2">
    <source>
        <dbReference type="EMBL" id="KAL2872400.1"/>
    </source>
</evidence>
<gene>
    <name evidence="2" type="ORF">BJX67DRAFT_386811</name>
</gene>